<comment type="caution">
    <text evidence="1">The sequence shown here is derived from an EMBL/GenBank/DDBJ whole genome shotgun (WGS) entry which is preliminary data.</text>
</comment>
<protein>
    <submittedName>
        <fullName evidence="1">Uncharacterized protein</fullName>
    </submittedName>
</protein>
<sequence length="175" mass="19692">MVKWLGLLAVGGAALGLLFVACVPELVSKQAATIEYVEVVRLVDNPIVEIREVIVEREVVREVIVEQEVIVERFVSLREFATLVELEEWLEVDTTNALHFVISSTLGLIADTDYDDCDDYALALQLAAEHDGYRLSVQIDVVKQHALNSAFIGNSVYFIEPQTDEIWLEAYRDPQ</sequence>
<proteinExistence type="predicted"/>
<dbReference type="AlphaFoldDB" id="A0A0F9SZD9"/>
<gene>
    <name evidence="1" type="ORF">LCGC14_0411510</name>
</gene>
<dbReference type="PROSITE" id="PS51257">
    <property type="entry name" value="PROKAR_LIPOPROTEIN"/>
    <property type="match status" value="1"/>
</dbReference>
<evidence type="ECO:0000313" key="1">
    <source>
        <dbReference type="EMBL" id="KKN72324.1"/>
    </source>
</evidence>
<accession>A0A0F9SZD9</accession>
<organism evidence="1">
    <name type="scientific">marine sediment metagenome</name>
    <dbReference type="NCBI Taxonomy" id="412755"/>
    <lineage>
        <taxon>unclassified sequences</taxon>
        <taxon>metagenomes</taxon>
        <taxon>ecological metagenomes</taxon>
    </lineage>
</organism>
<name>A0A0F9SZD9_9ZZZZ</name>
<reference evidence="1" key="1">
    <citation type="journal article" date="2015" name="Nature">
        <title>Complex archaea that bridge the gap between prokaryotes and eukaryotes.</title>
        <authorList>
            <person name="Spang A."/>
            <person name="Saw J.H."/>
            <person name="Jorgensen S.L."/>
            <person name="Zaremba-Niedzwiedzka K."/>
            <person name="Martijn J."/>
            <person name="Lind A.E."/>
            <person name="van Eijk R."/>
            <person name="Schleper C."/>
            <person name="Guy L."/>
            <person name="Ettema T.J."/>
        </authorList>
    </citation>
    <scope>NUCLEOTIDE SEQUENCE</scope>
</reference>
<dbReference type="EMBL" id="LAZR01000364">
    <property type="protein sequence ID" value="KKN72324.1"/>
    <property type="molecule type" value="Genomic_DNA"/>
</dbReference>